<protein>
    <submittedName>
        <fullName evidence="3">Uncharacterized protein</fullName>
    </submittedName>
</protein>
<proteinExistence type="predicted"/>
<reference evidence="3" key="1">
    <citation type="submission" date="2020-07" db="EMBL/GenBank/DDBJ databases">
        <title>Multicomponent nature underlies the extraordinary mechanical properties of spider dragline silk.</title>
        <authorList>
            <person name="Kono N."/>
            <person name="Nakamura H."/>
            <person name="Mori M."/>
            <person name="Yoshida Y."/>
            <person name="Ohtoshi R."/>
            <person name="Malay A.D."/>
            <person name="Moran D.A.P."/>
            <person name="Tomita M."/>
            <person name="Numata K."/>
            <person name="Arakawa K."/>
        </authorList>
    </citation>
    <scope>NUCLEOTIDE SEQUENCE</scope>
</reference>
<keyword evidence="2" id="KW-1133">Transmembrane helix</keyword>
<evidence type="ECO:0000313" key="3">
    <source>
        <dbReference type="EMBL" id="GFR29679.1"/>
    </source>
</evidence>
<organism evidence="3 4">
    <name type="scientific">Trichonephila clavata</name>
    <name type="common">Joro spider</name>
    <name type="synonym">Nephila clavata</name>
    <dbReference type="NCBI Taxonomy" id="2740835"/>
    <lineage>
        <taxon>Eukaryota</taxon>
        <taxon>Metazoa</taxon>
        <taxon>Ecdysozoa</taxon>
        <taxon>Arthropoda</taxon>
        <taxon>Chelicerata</taxon>
        <taxon>Arachnida</taxon>
        <taxon>Araneae</taxon>
        <taxon>Araneomorphae</taxon>
        <taxon>Entelegynae</taxon>
        <taxon>Araneoidea</taxon>
        <taxon>Nephilidae</taxon>
        <taxon>Trichonephila</taxon>
    </lineage>
</organism>
<sequence length="281" mass="32037">MGSVNGYSQLLSDYYNVQCVIIKFLQDFETAEKKYSVGNYCNLRITDLELKKMMLYSAVPLWFFLLTVSADSFDSPRNNTHTEKPDKLYEDSPIPKPRKPPSHISDFTDPDTGYNPFLDVPEGPTYAGRDVMKDERREDPPFFDYELVEGDSSDRRLDFDVPKEPSEEPAIRKRPFFQDPHVHNDLSSTTIQYATETPSTTIDSYITSSDEILFDVQLSDEHKIKKAATSSSISKNSIIYVTSTVVVVVALALLFGVCWWRRKLKRTSQSPIDAENGELKS</sequence>
<evidence type="ECO:0000256" key="2">
    <source>
        <dbReference type="SAM" id="Phobius"/>
    </source>
</evidence>
<keyword evidence="2" id="KW-0812">Transmembrane</keyword>
<evidence type="ECO:0000313" key="4">
    <source>
        <dbReference type="Proteomes" id="UP000887116"/>
    </source>
</evidence>
<feature type="transmembrane region" description="Helical" evidence="2">
    <location>
        <begin position="238"/>
        <end position="260"/>
    </location>
</feature>
<feature type="region of interest" description="Disordered" evidence="1">
    <location>
        <begin position="75"/>
        <end position="125"/>
    </location>
</feature>
<dbReference type="AlphaFoldDB" id="A0A8X6M386"/>
<name>A0A8X6M386_TRICU</name>
<keyword evidence="2" id="KW-0472">Membrane</keyword>
<evidence type="ECO:0000256" key="1">
    <source>
        <dbReference type="SAM" id="MobiDB-lite"/>
    </source>
</evidence>
<gene>
    <name evidence="3" type="primary">AVEN_139673_1</name>
    <name evidence="3" type="ORF">TNCT_687621</name>
</gene>
<accession>A0A8X6M386</accession>
<dbReference type="EMBL" id="BMAO01019291">
    <property type="protein sequence ID" value="GFR29679.1"/>
    <property type="molecule type" value="Genomic_DNA"/>
</dbReference>
<dbReference type="Proteomes" id="UP000887116">
    <property type="component" value="Unassembled WGS sequence"/>
</dbReference>
<comment type="caution">
    <text evidence="3">The sequence shown here is derived from an EMBL/GenBank/DDBJ whole genome shotgun (WGS) entry which is preliminary data.</text>
</comment>
<feature type="compositionally biased region" description="Basic and acidic residues" evidence="1">
    <location>
        <begin position="80"/>
        <end position="90"/>
    </location>
</feature>
<dbReference type="OrthoDB" id="6430267at2759"/>
<keyword evidence="4" id="KW-1185">Reference proteome</keyword>